<dbReference type="PANTHER" id="PTHR46188:SF1">
    <property type="entry name" value="BOLA-LIKE PROTEIN 3"/>
    <property type="match status" value="1"/>
</dbReference>
<feature type="region of interest" description="Disordered" evidence="3">
    <location>
        <begin position="67"/>
        <end position="86"/>
    </location>
</feature>
<dbReference type="Proteomes" id="UP000443090">
    <property type="component" value="Unassembled WGS sequence"/>
</dbReference>
<dbReference type="PANTHER" id="PTHR46188">
    <property type="entry name" value="BOLA-LIKE PROTEIN 3"/>
    <property type="match status" value="1"/>
</dbReference>
<dbReference type="SUPFAM" id="SSF82657">
    <property type="entry name" value="BolA-like"/>
    <property type="match status" value="1"/>
</dbReference>
<gene>
    <name evidence="4" type="primary">BOL3</name>
    <name evidence="4" type="ORF">LOCC1_G004124</name>
</gene>
<reference evidence="4 5" key="1">
    <citation type="submission" date="2018-05" db="EMBL/GenBank/DDBJ databases">
        <title>Genome sequencing and assembly of the regulated plant pathogen Lachnellula willkommii and related sister species for the development of diagnostic species identification markers.</title>
        <authorList>
            <person name="Giroux E."/>
            <person name="Bilodeau G."/>
        </authorList>
    </citation>
    <scope>NUCLEOTIDE SEQUENCE [LARGE SCALE GENOMIC DNA]</scope>
    <source>
        <strain evidence="4 5">CBS 160.35</strain>
    </source>
</reference>
<dbReference type="InterPro" id="IPR036065">
    <property type="entry name" value="BolA-like_sf"/>
</dbReference>
<dbReference type="InterPro" id="IPR002634">
    <property type="entry name" value="BolA"/>
</dbReference>
<protein>
    <submittedName>
        <fullName evidence="4">BolA-like protein</fullName>
    </submittedName>
</protein>
<dbReference type="Gene3D" id="3.30.300.90">
    <property type="entry name" value="BolA-like"/>
    <property type="match status" value="1"/>
</dbReference>
<evidence type="ECO:0000313" key="5">
    <source>
        <dbReference type="Proteomes" id="UP000443090"/>
    </source>
</evidence>
<organism evidence="4 5">
    <name type="scientific">Lachnellula occidentalis</name>
    <dbReference type="NCBI Taxonomy" id="215460"/>
    <lineage>
        <taxon>Eukaryota</taxon>
        <taxon>Fungi</taxon>
        <taxon>Dikarya</taxon>
        <taxon>Ascomycota</taxon>
        <taxon>Pezizomycotina</taxon>
        <taxon>Leotiomycetes</taxon>
        <taxon>Helotiales</taxon>
        <taxon>Lachnaceae</taxon>
        <taxon>Lachnellula</taxon>
    </lineage>
</organism>
<dbReference type="Pfam" id="PF01722">
    <property type="entry name" value="BolA"/>
    <property type="match status" value="1"/>
</dbReference>
<dbReference type="EMBL" id="QGMI01000134">
    <property type="protein sequence ID" value="TVY46681.1"/>
    <property type="molecule type" value="Genomic_DNA"/>
</dbReference>
<comment type="similarity">
    <text evidence="1 2">Belongs to the BolA/IbaG family.</text>
</comment>
<name>A0A8H8S2G9_9HELO</name>
<dbReference type="InterPro" id="IPR052275">
    <property type="entry name" value="Mt_Fe-S_assembly_factor"/>
</dbReference>
<dbReference type="AlphaFoldDB" id="A0A8H8S2G9"/>
<dbReference type="OrthoDB" id="203381at2759"/>
<accession>A0A8H8S2G9</accession>
<evidence type="ECO:0000256" key="2">
    <source>
        <dbReference type="RuleBase" id="RU003860"/>
    </source>
</evidence>
<evidence type="ECO:0000256" key="1">
    <source>
        <dbReference type="ARBA" id="ARBA00005578"/>
    </source>
</evidence>
<sequence>MNKALGTCLRTTPRALRCQLELESSRRSRCLASSICPAARNHTSGVASGSGSASNRAGFRSRVKVQGRGYSTSGDGGSGVEKGGEKAGLEVPEGLNEKELVIRGLLVDSLDPVALNVQDVSGGCGTMYSIDIKSERFRGLSMLKQQRLVNEVLGGMIKGWHGVMLKTGAP</sequence>
<evidence type="ECO:0000256" key="3">
    <source>
        <dbReference type="SAM" id="MobiDB-lite"/>
    </source>
</evidence>
<keyword evidence="5" id="KW-1185">Reference proteome</keyword>
<evidence type="ECO:0000313" key="4">
    <source>
        <dbReference type="EMBL" id="TVY46681.1"/>
    </source>
</evidence>
<dbReference type="GO" id="GO:0005759">
    <property type="term" value="C:mitochondrial matrix"/>
    <property type="evidence" value="ECO:0007669"/>
    <property type="project" value="TreeGrafter"/>
</dbReference>
<proteinExistence type="inferred from homology"/>
<comment type="caution">
    <text evidence="4">The sequence shown here is derived from an EMBL/GenBank/DDBJ whole genome shotgun (WGS) entry which is preliminary data.</text>
</comment>